<gene>
    <name evidence="2" type="primary">LOC117645486</name>
</gene>
<proteinExistence type="predicted"/>
<evidence type="ECO:0000313" key="2">
    <source>
        <dbReference type="RefSeq" id="XP_034241622.1"/>
    </source>
</evidence>
<keyword evidence="1" id="KW-1185">Reference proteome</keyword>
<accession>A0A6P8Z4V0</accession>
<dbReference type="GeneID" id="117645486"/>
<protein>
    <submittedName>
        <fullName evidence="2">Uncharacterized protein LOC117645486</fullName>
    </submittedName>
</protein>
<sequence length="196" mass="21843">MSGGAYMAASLLTLTSWMELSRLRSTAEAHDNLLVSVNAMDRTHKDPSPSDWSPVPSLLARLGLTFLLGSTLCMCSAWVVMGFGASHWSHLPAYVYQSTVAHLVTVSQVCDFLRLRDVARRLLNLLQQVQYGRRSASKVPKISRQGRVSWLLSTMLEVNIGVDTKGRRRQEFSRGCPLGTRRLVVYKLNFLSCGID</sequence>
<dbReference type="RefSeq" id="XP_034241622.1">
    <property type="nucleotide sequence ID" value="XM_034385731.1"/>
</dbReference>
<dbReference type="Proteomes" id="UP000515158">
    <property type="component" value="Unplaced"/>
</dbReference>
<dbReference type="KEGG" id="tpal:117645486"/>
<dbReference type="AlphaFoldDB" id="A0A6P8Z4V0"/>
<evidence type="ECO:0000313" key="1">
    <source>
        <dbReference type="Proteomes" id="UP000515158"/>
    </source>
</evidence>
<dbReference type="InParanoid" id="A0A6P8Z4V0"/>
<name>A0A6P8Z4V0_THRPL</name>
<reference evidence="2" key="1">
    <citation type="submission" date="2025-08" db="UniProtKB">
        <authorList>
            <consortium name="RefSeq"/>
        </authorList>
    </citation>
    <scope>IDENTIFICATION</scope>
    <source>
        <tissue evidence="2">Total insect</tissue>
    </source>
</reference>
<organism evidence="2">
    <name type="scientific">Thrips palmi</name>
    <name type="common">Melon thrips</name>
    <dbReference type="NCBI Taxonomy" id="161013"/>
    <lineage>
        <taxon>Eukaryota</taxon>
        <taxon>Metazoa</taxon>
        <taxon>Ecdysozoa</taxon>
        <taxon>Arthropoda</taxon>
        <taxon>Hexapoda</taxon>
        <taxon>Insecta</taxon>
        <taxon>Pterygota</taxon>
        <taxon>Neoptera</taxon>
        <taxon>Paraneoptera</taxon>
        <taxon>Thysanoptera</taxon>
        <taxon>Terebrantia</taxon>
        <taxon>Thripoidea</taxon>
        <taxon>Thripidae</taxon>
        <taxon>Thrips</taxon>
    </lineage>
</organism>